<gene>
    <name evidence="3" type="ORF">KV203_05275</name>
</gene>
<dbReference type="RefSeq" id="WP_157079963.1">
    <property type="nucleotide sequence ID" value="NZ_CBCRUZ010000014.1"/>
</dbReference>
<evidence type="ECO:0000313" key="4">
    <source>
        <dbReference type="Proteomes" id="UP000887023"/>
    </source>
</evidence>
<evidence type="ECO:0000259" key="2">
    <source>
        <dbReference type="Pfam" id="PF23717"/>
    </source>
</evidence>
<keyword evidence="4" id="KW-1185">Reference proteome</keyword>
<name>A0ABX8SDU9_9ACTN</name>
<feature type="domain" description="DUF7159" evidence="2">
    <location>
        <begin position="4"/>
        <end position="224"/>
    </location>
</feature>
<dbReference type="InterPro" id="IPR055583">
    <property type="entry name" value="DUF7159"/>
</dbReference>
<feature type="region of interest" description="Disordered" evidence="1">
    <location>
        <begin position="414"/>
        <end position="491"/>
    </location>
</feature>
<evidence type="ECO:0000313" key="3">
    <source>
        <dbReference type="EMBL" id="QXQ14795.1"/>
    </source>
</evidence>
<feature type="compositionally biased region" description="Low complexity" evidence="1">
    <location>
        <begin position="437"/>
        <end position="449"/>
    </location>
</feature>
<dbReference type="EMBL" id="CP079105">
    <property type="protein sequence ID" value="QXQ14795.1"/>
    <property type="molecule type" value="Genomic_DNA"/>
</dbReference>
<protein>
    <recommendedName>
        <fullName evidence="2">DUF7159 domain-containing protein</fullName>
    </recommendedName>
</protein>
<feature type="compositionally biased region" description="Gly residues" evidence="1">
    <location>
        <begin position="300"/>
        <end position="310"/>
    </location>
</feature>
<sequence length="511" mass="50387">MATVGVSTERGAVRAVLLGGSGGGPPGRVIRHREEAPATDDPPGFAAAVEAALTGLQTDIAGDPSVGTIDAVAVVYRDEPERQAIEERLATGRWSGATSVPVSAAHLAAVGAVPGLDRYRTLLVYDVVPGRHTFTVVDPSRGQVLGSDSVESEGEAPVAIGQGIRNAWSLLDAAGVEPESVVLIGSAVDEPGVEQVLRVWFDAPVVTGANAALSTAVGAGLLAGQIIDDPAPVPAPVPIAPAESSPAPPVAGSRRSGRTALAALVAGIAVVSGLGLAVFDARSDHDSGAESTAALPTSSGAGGVGVGASGTGRSTARSNDADAAKRSSLVDPTEAASGGDVGGTAAPGMTELPWNPPPPWLSDQIVLLGPAPGEAVGYPFAGAGAGAGQGVRSAPSGAPGSGAAAREDIRTEPMTWTCPTGTAPITRSLQSSDRPASSTTVPTTSTGVPMAPAPIADSCPPVVPTLSEPSDPPQSELMATPPPATGMAPRGIPVPAIPLPIVPAPAQSPFG</sequence>
<feature type="compositionally biased region" description="Polar residues" evidence="1">
    <location>
        <begin position="417"/>
        <end position="436"/>
    </location>
</feature>
<dbReference type="Pfam" id="PF23717">
    <property type="entry name" value="DUF7159"/>
    <property type="match status" value="1"/>
</dbReference>
<organism evidence="3 4">
    <name type="scientific">Skermania pinensis</name>
    <dbReference type="NCBI Taxonomy" id="39122"/>
    <lineage>
        <taxon>Bacteria</taxon>
        <taxon>Bacillati</taxon>
        <taxon>Actinomycetota</taxon>
        <taxon>Actinomycetes</taxon>
        <taxon>Mycobacteriales</taxon>
        <taxon>Gordoniaceae</taxon>
        <taxon>Skermania</taxon>
    </lineage>
</organism>
<feature type="region of interest" description="Disordered" evidence="1">
    <location>
        <begin position="16"/>
        <end position="42"/>
    </location>
</feature>
<dbReference type="Proteomes" id="UP000887023">
    <property type="component" value="Chromosome"/>
</dbReference>
<evidence type="ECO:0000256" key="1">
    <source>
        <dbReference type="SAM" id="MobiDB-lite"/>
    </source>
</evidence>
<reference evidence="3" key="1">
    <citation type="submission" date="2021-07" db="EMBL/GenBank/DDBJ databases">
        <title>Candidatus Kaistella beijingensis sp. nov. isolated from a municipal wastewater treatment plant is involved in sludge foaming.</title>
        <authorList>
            <person name="Song Y."/>
            <person name="Liu S.-J."/>
        </authorList>
    </citation>
    <scope>NUCLEOTIDE SEQUENCE</scope>
    <source>
        <strain evidence="3">DSM 43998</strain>
    </source>
</reference>
<accession>A0ABX8SDU9</accession>
<proteinExistence type="predicted"/>
<feature type="region of interest" description="Disordered" evidence="1">
    <location>
        <begin position="286"/>
        <end position="346"/>
    </location>
</feature>